<dbReference type="PANTHER" id="PTHR38471">
    <property type="entry name" value="FOUR HELIX BUNDLE PROTEIN"/>
    <property type="match status" value="1"/>
</dbReference>
<sequence>MRKHQQLRVWQEAMDLVVSIYSMTSTFPSSERFGLASQMQRAAVSVPSNIAEGAARGSKPDFLRFLHIARGSLSELETQCQIAHRLGYTTDISALELAINSVFSQLGGLIKHIKASL</sequence>
<dbReference type="SUPFAM" id="SSF158446">
    <property type="entry name" value="IVS-encoded protein-like"/>
    <property type="match status" value="1"/>
</dbReference>
<dbReference type="EMBL" id="LAZR01000005">
    <property type="protein sequence ID" value="KKO10468.1"/>
    <property type="molecule type" value="Genomic_DNA"/>
</dbReference>
<dbReference type="AlphaFoldDB" id="A0A0F9WDF9"/>
<comment type="caution">
    <text evidence="1">The sequence shown here is derived from an EMBL/GenBank/DDBJ whole genome shotgun (WGS) entry which is preliminary data.</text>
</comment>
<dbReference type="CDD" id="cd16377">
    <property type="entry name" value="23S_rRNA_IVP_like"/>
    <property type="match status" value="1"/>
</dbReference>
<dbReference type="InterPro" id="IPR012657">
    <property type="entry name" value="23S_rRNA-intervening_sequence"/>
</dbReference>
<evidence type="ECO:0008006" key="2">
    <source>
        <dbReference type="Google" id="ProtNLM"/>
    </source>
</evidence>
<dbReference type="InterPro" id="IPR036583">
    <property type="entry name" value="23S_rRNA_IVS_sf"/>
</dbReference>
<dbReference type="Pfam" id="PF05635">
    <property type="entry name" value="23S_rRNA_IVP"/>
    <property type="match status" value="1"/>
</dbReference>
<protein>
    <recommendedName>
        <fullName evidence="2">Four helix bundle protein</fullName>
    </recommendedName>
</protein>
<evidence type="ECO:0000313" key="1">
    <source>
        <dbReference type="EMBL" id="KKO10468.1"/>
    </source>
</evidence>
<dbReference type="Gene3D" id="1.20.1440.60">
    <property type="entry name" value="23S rRNA-intervening sequence"/>
    <property type="match status" value="1"/>
</dbReference>
<proteinExistence type="predicted"/>
<dbReference type="NCBIfam" id="TIGR02436">
    <property type="entry name" value="four helix bundle protein"/>
    <property type="match status" value="1"/>
</dbReference>
<reference evidence="1" key="1">
    <citation type="journal article" date="2015" name="Nature">
        <title>Complex archaea that bridge the gap between prokaryotes and eukaryotes.</title>
        <authorList>
            <person name="Spang A."/>
            <person name="Saw J.H."/>
            <person name="Jorgensen S.L."/>
            <person name="Zaremba-Niedzwiedzka K."/>
            <person name="Martijn J."/>
            <person name="Lind A.E."/>
            <person name="van Eijk R."/>
            <person name="Schleper C."/>
            <person name="Guy L."/>
            <person name="Ettema T.J."/>
        </authorList>
    </citation>
    <scope>NUCLEOTIDE SEQUENCE</scope>
</reference>
<gene>
    <name evidence="1" type="ORF">LCGC14_0030070</name>
</gene>
<dbReference type="PANTHER" id="PTHR38471:SF2">
    <property type="entry name" value="FOUR HELIX BUNDLE PROTEIN"/>
    <property type="match status" value="1"/>
</dbReference>
<organism evidence="1">
    <name type="scientific">marine sediment metagenome</name>
    <dbReference type="NCBI Taxonomy" id="412755"/>
    <lineage>
        <taxon>unclassified sequences</taxon>
        <taxon>metagenomes</taxon>
        <taxon>ecological metagenomes</taxon>
    </lineage>
</organism>
<accession>A0A0F9WDF9</accession>
<name>A0A0F9WDF9_9ZZZZ</name>